<keyword evidence="3" id="KW-1185">Reference proteome</keyword>
<evidence type="ECO:0000313" key="3">
    <source>
        <dbReference type="Proteomes" id="UP000785679"/>
    </source>
</evidence>
<sequence length="158" mass="18493">MKELPSTNKDEIRMFKYGLFMLLHVETQAIFAHTLNEKMRVTMEELGVGSMPNLADQFNSEQMAEVTTKVKREVTLDTLIDDSDEDHCVGFEEVFVRAAESVELEHDFAGEIRQKREEEKERMMRDIQERVAKMKAKQQEMAIQRQRQAELRAAQQQL</sequence>
<reference evidence="2" key="1">
    <citation type="submission" date="2019-06" db="EMBL/GenBank/DDBJ databases">
        <authorList>
            <person name="Zheng W."/>
        </authorList>
    </citation>
    <scope>NUCLEOTIDE SEQUENCE</scope>
    <source>
        <strain evidence="2">QDHG01</strain>
    </source>
</reference>
<dbReference type="EMBL" id="RRYP01003754">
    <property type="protein sequence ID" value="TNV83523.1"/>
    <property type="molecule type" value="Genomic_DNA"/>
</dbReference>
<dbReference type="AlphaFoldDB" id="A0A8J8T6V9"/>
<dbReference type="Proteomes" id="UP000785679">
    <property type="component" value="Unassembled WGS sequence"/>
</dbReference>
<organism evidence="2 3">
    <name type="scientific">Halteria grandinella</name>
    <dbReference type="NCBI Taxonomy" id="5974"/>
    <lineage>
        <taxon>Eukaryota</taxon>
        <taxon>Sar</taxon>
        <taxon>Alveolata</taxon>
        <taxon>Ciliophora</taxon>
        <taxon>Intramacronucleata</taxon>
        <taxon>Spirotrichea</taxon>
        <taxon>Stichotrichia</taxon>
        <taxon>Sporadotrichida</taxon>
        <taxon>Halteriidae</taxon>
        <taxon>Halteria</taxon>
    </lineage>
</organism>
<evidence type="ECO:0000256" key="1">
    <source>
        <dbReference type="SAM" id="Coils"/>
    </source>
</evidence>
<proteinExistence type="predicted"/>
<accession>A0A8J8T6V9</accession>
<evidence type="ECO:0000313" key="2">
    <source>
        <dbReference type="EMBL" id="TNV83523.1"/>
    </source>
</evidence>
<gene>
    <name evidence="2" type="ORF">FGO68_gene7505</name>
</gene>
<keyword evidence="1" id="KW-0175">Coiled coil</keyword>
<comment type="caution">
    <text evidence="2">The sequence shown here is derived from an EMBL/GenBank/DDBJ whole genome shotgun (WGS) entry which is preliminary data.</text>
</comment>
<feature type="coiled-coil region" evidence="1">
    <location>
        <begin position="117"/>
        <end position="154"/>
    </location>
</feature>
<name>A0A8J8T6V9_HALGN</name>
<protein>
    <submittedName>
        <fullName evidence="2">Uncharacterized protein</fullName>
    </submittedName>
</protein>